<accession>A0A1Z5HST7</accession>
<feature type="region of interest" description="Disordered" evidence="1">
    <location>
        <begin position="1"/>
        <end position="25"/>
    </location>
</feature>
<name>A0A1Z5HST7_9FIRM</name>
<sequence>MNGISRQADLVQRVRESESRSQGLAEMITRELCPETSGVGVIG</sequence>
<protein>
    <submittedName>
        <fullName evidence="2">Uncharacterized protein</fullName>
    </submittedName>
</protein>
<comment type="caution">
    <text evidence="2">The sequence shown here is derived from an EMBL/GenBank/DDBJ whole genome shotgun (WGS) entry which is preliminary data.</text>
</comment>
<proteinExistence type="predicted"/>
<evidence type="ECO:0000313" key="2">
    <source>
        <dbReference type="EMBL" id="GAW92593.1"/>
    </source>
</evidence>
<dbReference type="AlphaFoldDB" id="A0A1Z5HST7"/>
<dbReference type="EMBL" id="BDGJ01000087">
    <property type="protein sequence ID" value="GAW92593.1"/>
    <property type="molecule type" value="Genomic_DNA"/>
</dbReference>
<evidence type="ECO:0000256" key="1">
    <source>
        <dbReference type="SAM" id="MobiDB-lite"/>
    </source>
</evidence>
<keyword evidence="3" id="KW-1185">Reference proteome</keyword>
<evidence type="ECO:0000313" key="3">
    <source>
        <dbReference type="Proteomes" id="UP000197032"/>
    </source>
</evidence>
<dbReference type="Proteomes" id="UP000197032">
    <property type="component" value="Unassembled WGS sequence"/>
</dbReference>
<organism evidence="2 3">
    <name type="scientific">Calderihabitans maritimus</name>
    <dbReference type="NCBI Taxonomy" id="1246530"/>
    <lineage>
        <taxon>Bacteria</taxon>
        <taxon>Bacillati</taxon>
        <taxon>Bacillota</taxon>
        <taxon>Clostridia</taxon>
        <taxon>Neomoorellales</taxon>
        <taxon>Calderihabitantaceae</taxon>
        <taxon>Calderihabitans</taxon>
    </lineage>
</organism>
<reference evidence="3" key="1">
    <citation type="journal article" date="2017" name="Appl. Environ. Microbiol.">
        <title>Genomic analysis of Calderihabitans maritimus KKC1, a thermophilic hydrogenogenic carboxydotrophic bacterium isolated from marine sediment.</title>
        <authorList>
            <person name="Omae K."/>
            <person name="Yoneda Y."/>
            <person name="Fukuyama Y."/>
            <person name="Yoshida T."/>
            <person name="Sako Y."/>
        </authorList>
    </citation>
    <scope>NUCLEOTIDE SEQUENCE [LARGE SCALE GENOMIC DNA]</scope>
    <source>
        <strain evidence="3">KKC1</strain>
    </source>
</reference>
<gene>
    <name evidence="2" type="ORF">KKC1_17440</name>
</gene>